<accession>A0A813SBN1</accession>
<evidence type="ECO:0000313" key="4">
    <source>
        <dbReference type="Proteomes" id="UP000663828"/>
    </source>
</evidence>
<dbReference type="EMBL" id="CAJNOR010000655">
    <property type="protein sequence ID" value="CAF0973704.1"/>
    <property type="molecule type" value="Genomic_DNA"/>
</dbReference>
<dbReference type="AlphaFoldDB" id="A0A813SBN1"/>
<organism evidence="2 5">
    <name type="scientific">Adineta ricciae</name>
    <name type="common">Rotifer</name>
    <dbReference type="NCBI Taxonomy" id="249248"/>
    <lineage>
        <taxon>Eukaryota</taxon>
        <taxon>Metazoa</taxon>
        <taxon>Spiralia</taxon>
        <taxon>Gnathifera</taxon>
        <taxon>Rotifera</taxon>
        <taxon>Eurotatoria</taxon>
        <taxon>Bdelloidea</taxon>
        <taxon>Adinetida</taxon>
        <taxon>Adinetidae</taxon>
        <taxon>Adineta</taxon>
    </lineage>
</organism>
<dbReference type="Proteomes" id="UP000663852">
    <property type="component" value="Unassembled WGS sequence"/>
</dbReference>
<feature type="compositionally biased region" description="Polar residues" evidence="1">
    <location>
        <begin position="246"/>
        <end position="267"/>
    </location>
</feature>
<feature type="compositionally biased region" description="Low complexity" evidence="1">
    <location>
        <begin position="182"/>
        <end position="201"/>
    </location>
</feature>
<feature type="region of interest" description="Disordered" evidence="1">
    <location>
        <begin position="28"/>
        <end position="68"/>
    </location>
</feature>
<gene>
    <name evidence="2" type="ORF">EDS130_LOCUS4436</name>
    <name evidence="3" type="ORF">XAT740_LOCUS11807</name>
</gene>
<evidence type="ECO:0000256" key="1">
    <source>
        <dbReference type="SAM" id="MobiDB-lite"/>
    </source>
</evidence>
<name>A0A813SBN1_ADIRI</name>
<evidence type="ECO:0000313" key="2">
    <source>
        <dbReference type="EMBL" id="CAF0792911.1"/>
    </source>
</evidence>
<keyword evidence="4" id="KW-1185">Reference proteome</keyword>
<protein>
    <submittedName>
        <fullName evidence="2">Uncharacterized protein</fullName>
    </submittedName>
</protein>
<evidence type="ECO:0000313" key="5">
    <source>
        <dbReference type="Proteomes" id="UP000663852"/>
    </source>
</evidence>
<feature type="region of interest" description="Disordered" evidence="1">
    <location>
        <begin position="152"/>
        <end position="202"/>
    </location>
</feature>
<reference evidence="2" key="1">
    <citation type="submission" date="2021-02" db="EMBL/GenBank/DDBJ databases">
        <authorList>
            <person name="Nowell W R."/>
        </authorList>
    </citation>
    <scope>NUCLEOTIDE SEQUENCE</scope>
</reference>
<feature type="compositionally biased region" description="Polar residues" evidence="1">
    <location>
        <begin position="47"/>
        <end position="68"/>
    </location>
</feature>
<proteinExistence type="predicted"/>
<comment type="caution">
    <text evidence="2">The sequence shown here is derived from an EMBL/GenBank/DDBJ whole genome shotgun (WGS) entry which is preliminary data.</text>
</comment>
<dbReference type="EMBL" id="CAJNOJ010000012">
    <property type="protein sequence ID" value="CAF0792911.1"/>
    <property type="molecule type" value="Genomic_DNA"/>
</dbReference>
<feature type="region of interest" description="Disordered" evidence="1">
    <location>
        <begin position="246"/>
        <end position="272"/>
    </location>
</feature>
<feature type="compositionally biased region" description="Polar residues" evidence="1">
    <location>
        <begin position="159"/>
        <end position="180"/>
    </location>
</feature>
<sequence>MTSNKVPVYRHGRKFYVSVEEYARMRAEEQRQRRSAAQKSQHLPVPKSQQTSIRTSSASLYNPVQRSHSNPYEQMYGILKTPRVPASSLVNAVNRYEPNRLSRSTLRRADNPNTLPTKHTLAVSARSNSSDKALDLRKTGLTVFDPDDEFKPTYANEVPKSTTVSPRQSRRPMTTLTSDYGISPTTTISMTPTDQTHTQTTSSKLTSYLTRTRQSSLNPSLSNAPTTGPFLETGIQGSTQTYAVLGSTSQRPSSGHISLVNRSASESSKNRHPQRIVLNDSFSNENSNALSQLSLGQRSEINSHRPSECIGETEIDCGQQRELCTRSTHRSQSTDGLTEKKRVRFADMEGLTLESKSSHNSLSTPTKSTFLSRRQYIKLPSEIRGRPRPFYNTLYQATSELDESTLATDV</sequence>
<dbReference type="Proteomes" id="UP000663828">
    <property type="component" value="Unassembled WGS sequence"/>
</dbReference>
<evidence type="ECO:0000313" key="3">
    <source>
        <dbReference type="EMBL" id="CAF0973704.1"/>
    </source>
</evidence>
<dbReference type="OrthoDB" id="10038903at2759"/>